<dbReference type="GeneID" id="7197111"/>
<accession>B7FS03</accession>
<dbReference type="Pfam" id="PF13878">
    <property type="entry name" value="zf-C2H2_3"/>
    <property type="match status" value="1"/>
</dbReference>
<dbReference type="InterPro" id="IPR000182">
    <property type="entry name" value="GNAT_dom"/>
</dbReference>
<dbReference type="GO" id="GO:0005634">
    <property type="term" value="C:nucleus"/>
    <property type="evidence" value="ECO:0007669"/>
    <property type="project" value="UniProtKB-SubCell"/>
</dbReference>
<dbReference type="GO" id="GO:0008270">
    <property type="term" value="F:zinc ion binding"/>
    <property type="evidence" value="ECO:0007669"/>
    <property type="project" value="UniProtKB-KW"/>
</dbReference>
<evidence type="ECO:0000313" key="13">
    <source>
        <dbReference type="Proteomes" id="UP000000759"/>
    </source>
</evidence>
<keyword evidence="7" id="KW-0539">Nucleus</keyword>
<evidence type="ECO:0000256" key="8">
    <source>
        <dbReference type="ARBA" id="ARBA00023306"/>
    </source>
</evidence>
<dbReference type="HOGENOM" id="CLU_682354_0_0_1"/>
<evidence type="ECO:0000313" key="12">
    <source>
        <dbReference type="EMBL" id="EEC50397.1"/>
    </source>
</evidence>
<dbReference type="Pfam" id="PF13880">
    <property type="entry name" value="Acetyltransf_13"/>
    <property type="match status" value="1"/>
</dbReference>
<reference evidence="12 13" key="1">
    <citation type="journal article" date="2008" name="Nature">
        <title>The Phaeodactylum genome reveals the evolutionary history of diatom genomes.</title>
        <authorList>
            <person name="Bowler C."/>
            <person name="Allen A.E."/>
            <person name="Badger J.H."/>
            <person name="Grimwood J."/>
            <person name="Jabbari K."/>
            <person name="Kuo A."/>
            <person name="Maheswari U."/>
            <person name="Martens C."/>
            <person name="Maumus F."/>
            <person name="Otillar R.P."/>
            <person name="Rayko E."/>
            <person name="Salamov A."/>
            <person name="Vandepoele K."/>
            <person name="Beszteri B."/>
            <person name="Gruber A."/>
            <person name="Heijde M."/>
            <person name="Katinka M."/>
            <person name="Mock T."/>
            <person name="Valentin K."/>
            <person name="Verret F."/>
            <person name="Berges J.A."/>
            <person name="Brownlee C."/>
            <person name="Cadoret J.P."/>
            <person name="Chiovitti A."/>
            <person name="Choi C.J."/>
            <person name="Coesel S."/>
            <person name="De Martino A."/>
            <person name="Detter J.C."/>
            <person name="Durkin C."/>
            <person name="Falciatore A."/>
            <person name="Fournet J."/>
            <person name="Haruta M."/>
            <person name="Huysman M.J."/>
            <person name="Jenkins B.D."/>
            <person name="Jiroutova K."/>
            <person name="Jorgensen R.E."/>
            <person name="Joubert Y."/>
            <person name="Kaplan A."/>
            <person name="Kroger N."/>
            <person name="Kroth P.G."/>
            <person name="La Roche J."/>
            <person name="Lindquist E."/>
            <person name="Lommer M."/>
            <person name="Martin-Jezequel V."/>
            <person name="Lopez P.J."/>
            <person name="Lucas S."/>
            <person name="Mangogna M."/>
            <person name="McGinnis K."/>
            <person name="Medlin L.K."/>
            <person name="Montsant A."/>
            <person name="Oudot-Le Secq M.P."/>
            <person name="Napoli C."/>
            <person name="Obornik M."/>
            <person name="Parker M.S."/>
            <person name="Petit J.L."/>
            <person name="Porcel B.M."/>
            <person name="Poulsen N."/>
            <person name="Robison M."/>
            <person name="Rychlewski L."/>
            <person name="Rynearson T.A."/>
            <person name="Schmutz J."/>
            <person name="Shapiro H."/>
            <person name="Siaut M."/>
            <person name="Stanley M."/>
            <person name="Sussman M.R."/>
            <person name="Taylor A.R."/>
            <person name="Vardi A."/>
            <person name="von Dassow P."/>
            <person name="Vyverman W."/>
            <person name="Willis A."/>
            <person name="Wyrwicz L.S."/>
            <person name="Rokhsar D.S."/>
            <person name="Weissenbach J."/>
            <person name="Armbrust E.V."/>
            <person name="Green B.R."/>
            <person name="Van de Peer Y."/>
            <person name="Grigoriev I.V."/>
        </authorList>
    </citation>
    <scope>NUCLEOTIDE SEQUENCE [LARGE SCALE GENOMIC DNA]</scope>
    <source>
        <strain evidence="12 13">CCAP 1055/1</strain>
    </source>
</reference>
<dbReference type="Proteomes" id="UP000000759">
    <property type="component" value="Chromosome 2"/>
</dbReference>
<keyword evidence="5" id="KW-0863">Zinc-finger</keyword>
<dbReference type="PaxDb" id="2850-Phatr43362"/>
<protein>
    <recommendedName>
        <fullName evidence="11">N-acetyltransferase domain-containing protein</fullName>
    </recommendedName>
</protein>
<dbReference type="PANTHER" id="PTHR45884:SF2">
    <property type="entry name" value="N-ACETYLTRANSFERASE ECO"/>
    <property type="match status" value="1"/>
</dbReference>
<dbReference type="CDD" id="cd04301">
    <property type="entry name" value="NAT_SF"/>
    <property type="match status" value="1"/>
</dbReference>
<feature type="domain" description="N-acetyltransferase" evidence="11">
    <location>
        <begin position="197"/>
        <end position="398"/>
    </location>
</feature>
<dbReference type="PROSITE" id="PS51186">
    <property type="entry name" value="GNAT"/>
    <property type="match status" value="1"/>
</dbReference>
<dbReference type="InterPro" id="IPR028005">
    <property type="entry name" value="AcTrfase_ESCO_Znf_dom"/>
</dbReference>
<dbReference type="RefSeq" id="XP_002177583.1">
    <property type="nucleotide sequence ID" value="XM_002177547.1"/>
</dbReference>
<dbReference type="AlphaFoldDB" id="B7FS03"/>
<gene>
    <name evidence="12" type="ORF">PHATRDRAFT_43362</name>
</gene>
<keyword evidence="13" id="KW-1185">Reference proteome</keyword>
<evidence type="ECO:0000256" key="9">
    <source>
        <dbReference type="ARBA" id="ARBA00023315"/>
    </source>
</evidence>
<name>B7FS03_PHATC</name>
<feature type="region of interest" description="Disordered" evidence="10">
    <location>
        <begin position="1"/>
        <end position="25"/>
    </location>
</feature>
<keyword evidence="6" id="KW-0862">Zinc</keyword>
<dbReference type="PANTHER" id="PTHR45884">
    <property type="entry name" value="N-ACETYLTRANSFERASE ECO"/>
    <property type="match status" value="1"/>
</dbReference>
<sequence length="398" mass="44742">MGKRRWNGSNLLGHPSPQRRRRRHQTACDEFDSNILHNVKQQSSLHAFFGVKTRPSPMEVRSRSRCTPTIVGTPPTPQAELQRCRPTPPTSTAHPPPSTPVIKTQRVRKKTQQLYLDCGQRDFGSRSVCATCGMLYVHGLVEDAIQHARICQDYIQGVPFAIPTSTLSSFWSTQALSIHAIQSTSKRMVRLGTVPERLIVEVRPTDTANLRKKVLQVQRIVDQELGFVASSDAKPARRITYLCIQNKRVVGMACVELIDQAYALIQTAQAYERSTVPVKAMLGIHQLWVHSKFRSRGIATNLIDAARAKMVFGLVVPVDQVAFSSPTQAGAEFARRYYQHRATTAYVSLTQHRIACWCTIAGVDPVEPVPYQLSRATKTKPERRNWMKAHVLEKKSVE</sequence>
<keyword evidence="9" id="KW-0012">Acyltransferase</keyword>
<dbReference type="EMBL" id="CM000606">
    <property type="protein sequence ID" value="EEC50397.1"/>
    <property type="molecule type" value="Genomic_DNA"/>
</dbReference>
<dbReference type="STRING" id="556484.B7FS03"/>
<evidence type="ECO:0000256" key="7">
    <source>
        <dbReference type="ARBA" id="ARBA00023242"/>
    </source>
</evidence>
<comment type="subcellular location">
    <subcellularLocation>
        <location evidence="1">Nucleus</location>
    </subcellularLocation>
</comment>
<comment type="similarity">
    <text evidence="2">Belongs to the acetyltransferase family. ECO subfamily.</text>
</comment>
<organism evidence="12 13">
    <name type="scientific">Phaeodactylum tricornutum (strain CCAP 1055/1)</name>
    <dbReference type="NCBI Taxonomy" id="556484"/>
    <lineage>
        <taxon>Eukaryota</taxon>
        <taxon>Sar</taxon>
        <taxon>Stramenopiles</taxon>
        <taxon>Ochrophyta</taxon>
        <taxon>Bacillariophyta</taxon>
        <taxon>Bacillariophyceae</taxon>
        <taxon>Bacillariophycidae</taxon>
        <taxon>Naviculales</taxon>
        <taxon>Phaeodactylaceae</taxon>
        <taxon>Phaeodactylum</taxon>
    </lineage>
</organism>
<keyword evidence="4" id="KW-0479">Metal-binding</keyword>
<dbReference type="eggNOG" id="KOG3014">
    <property type="taxonomic scope" value="Eukaryota"/>
</dbReference>
<dbReference type="Gene3D" id="3.40.630.30">
    <property type="match status" value="1"/>
</dbReference>
<proteinExistence type="inferred from homology"/>
<dbReference type="InParanoid" id="B7FS03"/>
<dbReference type="SUPFAM" id="SSF55729">
    <property type="entry name" value="Acyl-CoA N-acyltransferases (Nat)"/>
    <property type="match status" value="1"/>
</dbReference>
<evidence type="ECO:0000259" key="11">
    <source>
        <dbReference type="PROSITE" id="PS51186"/>
    </source>
</evidence>
<dbReference type="GO" id="GO:0000785">
    <property type="term" value="C:chromatin"/>
    <property type="evidence" value="ECO:0007669"/>
    <property type="project" value="TreeGrafter"/>
</dbReference>
<feature type="compositionally biased region" description="Pro residues" evidence="10">
    <location>
        <begin position="86"/>
        <end position="99"/>
    </location>
</feature>
<evidence type="ECO:0000256" key="1">
    <source>
        <dbReference type="ARBA" id="ARBA00004123"/>
    </source>
</evidence>
<evidence type="ECO:0000256" key="6">
    <source>
        <dbReference type="ARBA" id="ARBA00022833"/>
    </source>
</evidence>
<dbReference type="GO" id="GO:0061733">
    <property type="term" value="F:protein-lysine-acetyltransferase activity"/>
    <property type="evidence" value="ECO:0007669"/>
    <property type="project" value="TreeGrafter"/>
</dbReference>
<dbReference type="KEGG" id="pti:PHATRDRAFT_43362"/>
<keyword evidence="3" id="KW-0808">Transferase</keyword>
<evidence type="ECO:0000256" key="3">
    <source>
        <dbReference type="ARBA" id="ARBA00022679"/>
    </source>
</evidence>
<evidence type="ECO:0000256" key="5">
    <source>
        <dbReference type="ARBA" id="ARBA00022771"/>
    </source>
</evidence>
<reference evidence="13" key="2">
    <citation type="submission" date="2008-08" db="EMBL/GenBank/DDBJ databases">
        <authorList>
            <consortium name="Diatom Consortium"/>
            <person name="Grigoriev I."/>
            <person name="Grimwood J."/>
            <person name="Kuo A."/>
            <person name="Otillar R.P."/>
            <person name="Salamov A."/>
            <person name="Detter J.C."/>
            <person name="Lindquist E."/>
            <person name="Shapiro H."/>
            <person name="Lucas S."/>
            <person name="Glavina del Rio T."/>
            <person name="Pitluck S."/>
            <person name="Rokhsar D."/>
            <person name="Bowler C."/>
        </authorList>
    </citation>
    <scope>GENOME REANNOTATION</scope>
    <source>
        <strain evidence="13">CCAP 1055/1</strain>
    </source>
</reference>
<dbReference type="InterPro" id="IPR028009">
    <property type="entry name" value="ESCO_Acetyltransf_dom"/>
</dbReference>
<feature type="region of interest" description="Disordered" evidence="10">
    <location>
        <begin position="59"/>
        <end position="101"/>
    </location>
</feature>
<dbReference type="OrthoDB" id="428854at2759"/>
<evidence type="ECO:0000256" key="4">
    <source>
        <dbReference type="ARBA" id="ARBA00022723"/>
    </source>
</evidence>
<dbReference type="GO" id="GO:0007064">
    <property type="term" value="P:mitotic sister chromatid cohesion"/>
    <property type="evidence" value="ECO:0007669"/>
    <property type="project" value="TreeGrafter"/>
</dbReference>
<keyword evidence="8" id="KW-0131">Cell cycle</keyword>
<evidence type="ECO:0000256" key="10">
    <source>
        <dbReference type="SAM" id="MobiDB-lite"/>
    </source>
</evidence>
<dbReference type="InterPro" id="IPR016181">
    <property type="entry name" value="Acyl_CoA_acyltransferase"/>
</dbReference>
<evidence type="ECO:0000256" key="2">
    <source>
        <dbReference type="ARBA" id="ARBA00005816"/>
    </source>
</evidence>